<dbReference type="KEGG" id="falb:HYN59_07185"/>
<protein>
    <submittedName>
        <fullName evidence="1">Uncharacterized protein</fullName>
    </submittedName>
</protein>
<reference evidence="1 2" key="1">
    <citation type="submission" date="2018-04" db="EMBL/GenBank/DDBJ databases">
        <title>Genome sequencing of Flavobacterium sp. HYN0059.</title>
        <authorList>
            <person name="Yi H."/>
            <person name="Baek C."/>
        </authorList>
    </citation>
    <scope>NUCLEOTIDE SEQUENCE [LARGE SCALE GENOMIC DNA]</scope>
    <source>
        <strain evidence="1 2">HYN0059</strain>
    </source>
</reference>
<evidence type="ECO:0000313" key="2">
    <source>
        <dbReference type="Proteomes" id="UP000244929"/>
    </source>
</evidence>
<proteinExistence type="predicted"/>
<dbReference type="EMBL" id="CP029186">
    <property type="protein sequence ID" value="AWH84922.1"/>
    <property type="molecule type" value="Genomic_DNA"/>
</dbReference>
<evidence type="ECO:0000313" key="1">
    <source>
        <dbReference type="EMBL" id="AWH84922.1"/>
    </source>
</evidence>
<name>A0A2S1QWY9_9FLAO</name>
<keyword evidence="2" id="KW-1185">Reference proteome</keyword>
<organism evidence="1 2">
    <name type="scientific">Flavobacterium album</name>
    <dbReference type="NCBI Taxonomy" id="2175091"/>
    <lineage>
        <taxon>Bacteria</taxon>
        <taxon>Pseudomonadati</taxon>
        <taxon>Bacteroidota</taxon>
        <taxon>Flavobacteriia</taxon>
        <taxon>Flavobacteriales</taxon>
        <taxon>Flavobacteriaceae</taxon>
        <taxon>Flavobacterium</taxon>
    </lineage>
</organism>
<sequence>MWWRVFCFRFEKRGVYECGFSLIVVLSPTLSKGEGVGTCRECVITLVIWPHPPDPSPKEREVSYTHAGALSRFGEALANMPKTASLALIGAVSPAFFGGDIADSRNKGGWSATAFRY</sequence>
<dbReference type="AlphaFoldDB" id="A0A2S1QWY9"/>
<dbReference type="Proteomes" id="UP000244929">
    <property type="component" value="Chromosome"/>
</dbReference>
<accession>A0A2S1QWY9</accession>
<gene>
    <name evidence="1" type="ORF">HYN59_07185</name>
</gene>